<feature type="region of interest" description="Disordered" evidence="1">
    <location>
        <begin position="1"/>
        <end position="31"/>
    </location>
</feature>
<accession>J3MJ98</accession>
<dbReference type="Gramene" id="OB07G14800.1">
    <property type="protein sequence ID" value="OB07G14800.1"/>
    <property type="gene ID" value="OB07G14800"/>
</dbReference>
<organism evidence="2">
    <name type="scientific">Oryza brachyantha</name>
    <name type="common">malo sina</name>
    <dbReference type="NCBI Taxonomy" id="4533"/>
    <lineage>
        <taxon>Eukaryota</taxon>
        <taxon>Viridiplantae</taxon>
        <taxon>Streptophyta</taxon>
        <taxon>Embryophyta</taxon>
        <taxon>Tracheophyta</taxon>
        <taxon>Spermatophyta</taxon>
        <taxon>Magnoliopsida</taxon>
        <taxon>Liliopsida</taxon>
        <taxon>Poales</taxon>
        <taxon>Poaceae</taxon>
        <taxon>BOP clade</taxon>
        <taxon>Oryzoideae</taxon>
        <taxon>Oryzeae</taxon>
        <taxon>Oryzinae</taxon>
        <taxon>Oryza</taxon>
    </lineage>
</organism>
<protein>
    <submittedName>
        <fullName evidence="2">Uncharacterized protein</fullName>
    </submittedName>
</protein>
<keyword evidence="3" id="KW-1185">Reference proteome</keyword>
<name>J3MJ98_ORYBR</name>
<evidence type="ECO:0000313" key="2">
    <source>
        <dbReference type="EnsemblPlants" id="OB07G14800.1"/>
    </source>
</evidence>
<sequence length="110" mass="11688">MLISVATTLRSAATGQARPRPRPPLATTAVVPPPGLVAEQEGILFVVTEALKDQAGLCRWDYALRPAAWGPPLPPPLSAARLPGQKRSEVEKLHKAAVHPSGLFARTAVR</sequence>
<evidence type="ECO:0000313" key="3">
    <source>
        <dbReference type="Proteomes" id="UP000006038"/>
    </source>
</evidence>
<dbReference type="HOGENOM" id="CLU_2174895_0_0_1"/>
<dbReference type="Proteomes" id="UP000006038">
    <property type="component" value="Chromosome 7"/>
</dbReference>
<proteinExistence type="predicted"/>
<dbReference type="AlphaFoldDB" id="J3MJ98"/>
<feature type="compositionally biased region" description="Polar residues" evidence="1">
    <location>
        <begin position="1"/>
        <end position="14"/>
    </location>
</feature>
<dbReference type="EnsemblPlants" id="OB07G14800.1">
    <property type="protein sequence ID" value="OB07G14800.1"/>
    <property type="gene ID" value="OB07G14800"/>
</dbReference>
<reference evidence="2" key="2">
    <citation type="submission" date="2013-04" db="UniProtKB">
        <authorList>
            <consortium name="EnsemblPlants"/>
        </authorList>
    </citation>
    <scope>IDENTIFICATION</scope>
</reference>
<reference evidence="2" key="1">
    <citation type="journal article" date="2013" name="Nat. Commun.">
        <title>Whole-genome sequencing of Oryza brachyantha reveals mechanisms underlying Oryza genome evolution.</title>
        <authorList>
            <person name="Chen J."/>
            <person name="Huang Q."/>
            <person name="Gao D."/>
            <person name="Wang J."/>
            <person name="Lang Y."/>
            <person name="Liu T."/>
            <person name="Li B."/>
            <person name="Bai Z."/>
            <person name="Luis Goicoechea J."/>
            <person name="Liang C."/>
            <person name="Chen C."/>
            <person name="Zhang W."/>
            <person name="Sun S."/>
            <person name="Liao Y."/>
            <person name="Zhang X."/>
            <person name="Yang L."/>
            <person name="Song C."/>
            <person name="Wang M."/>
            <person name="Shi J."/>
            <person name="Liu G."/>
            <person name="Liu J."/>
            <person name="Zhou H."/>
            <person name="Zhou W."/>
            <person name="Yu Q."/>
            <person name="An N."/>
            <person name="Chen Y."/>
            <person name="Cai Q."/>
            <person name="Wang B."/>
            <person name="Liu B."/>
            <person name="Min J."/>
            <person name="Huang Y."/>
            <person name="Wu H."/>
            <person name="Li Z."/>
            <person name="Zhang Y."/>
            <person name="Yin Y."/>
            <person name="Song W."/>
            <person name="Jiang J."/>
            <person name="Jackson S.A."/>
            <person name="Wing R.A."/>
            <person name="Wang J."/>
            <person name="Chen M."/>
        </authorList>
    </citation>
    <scope>NUCLEOTIDE SEQUENCE [LARGE SCALE GENOMIC DNA]</scope>
    <source>
        <strain evidence="2">cv. IRGC 101232</strain>
    </source>
</reference>
<evidence type="ECO:0000256" key="1">
    <source>
        <dbReference type="SAM" id="MobiDB-lite"/>
    </source>
</evidence>